<feature type="domain" description="Chitin-binding type-2" evidence="8">
    <location>
        <begin position="270"/>
        <end position="331"/>
    </location>
</feature>
<dbReference type="GO" id="GO:0006032">
    <property type="term" value="P:chitin catabolic process"/>
    <property type="evidence" value="ECO:0007669"/>
    <property type="project" value="UniProtKB-KW"/>
</dbReference>
<evidence type="ECO:0000313" key="10">
    <source>
        <dbReference type="Proteomes" id="UP000838412"/>
    </source>
</evidence>
<dbReference type="FunFam" id="2.170.140.10:FF:000049">
    <property type="entry name" value="Uncharacterized protein"/>
    <property type="match status" value="1"/>
</dbReference>
<feature type="domain" description="Ig-like" evidence="7">
    <location>
        <begin position="17"/>
        <end position="139"/>
    </location>
</feature>
<feature type="signal peptide" evidence="6">
    <location>
        <begin position="1"/>
        <end position="16"/>
    </location>
</feature>
<dbReference type="EMBL" id="OV696691">
    <property type="protein sequence ID" value="CAH1268356.1"/>
    <property type="molecule type" value="Genomic_DNA"/>
</dbReference>
<keyword evidence="3" id="KW-0146">Chitin degradation</keyword>
<dbReference type="InterPro" id="IPR007110">
    <property type="entry name" value="Ig-like_dom"/>
</dbReference>
<dbReference type="PROSITE" id="PS50835">
    <property type="entry name" value="IG_LIKE"/>
    <property type="match status" value="2"/>
</dbReference>
<evidence type="ECO:0000256" key="3">
    <source>
        <dbReference type="ARBA" id="ARBA00023024"/>
    </source>
</evidence>
<dbReference type="InterPro" id="IPR002557">
    <property type="entry name" value="Chitin-bd_dom"/>
</dbReference>
<gene>
    <name evidence="9" type="primary">CXADR</name>
    <name evidence="9" type="ORF">BLAG_LOCUS21317</name>
</gene>
<dbReference type="GO" id="GO:0008843">
    <property type="term" value="F:endochitinase activity"/>
    <property type="evidence" value="ECO:0007669"/>
    <property type="project" value="UniProtKB-EC"/>
</dbReference>
<name>A0A8K0A6H8_BRALA</name>
<reference evidence="9" key="1">
    <citation type="submission" date="2022-01" db="EMBL/GenBank/DDBJ databases">
        <authorList>
            <person name="Braso-Vives M."/>
        </authorList>
    </citation>
    <scope>NUCLEOTIDE SEQUENCE</scope>
</reference>
<dbReference type="SMART" id="SM00494">
    <property type="entry name" value="ChtBD2"/>
    <property type="match status" value="1"/>
</dbReference>
<dbReference type="InterPro" id="IPR003599">
    <property type="entry name" value="Ig_sub"/>
</dbReference>
<dbReference type="InterPro" id="IPR036508">
    <property type="entry name" value="Chitin-bd_dom_sf"/>
</dbReference>
<dbReference type="GO" id="GO:0005886">
    <property type="term" value="C:plasma membrane"/>
    <property type="evidence" value="ECO:0007669"/>
    <property type="project" value="TreeGrafter"/>
</dbReference>
<dbReference type="InterPro" id="IPR003598">
    <property type="entry name" value="Ig_sub2"/>
</dbReference>
<dbReference type="GO" id="GO:0007411">
    <property type="term" value="P:axon guidance"/>
    <property type="evidence" value="ECO:0007669"/>
    <property type="project" value="TreeGrafter"/>
</dbReference>
<evidence type="ECO:0000256" key="6">
    <source>
        <dbReference type="SAM" id="SignalP"/>
    </source>
</evidence>
<dbReference type="GO" id="GO:0098632">
    <property type="term" value="F:cell-cell adhesion mediator activity"/>
    <property type="evidence" value="ECO:0007669"/>
    <property type="project" value="TreeGrafter"/>
</dbReference>
<organism evidence="9 10">
    <name type="scientific">Branchiostoma lanceolatum</name>
    <name type="common">Common lancelet</name>
    <name type="synonym">Amphioxus lanceolatum</name>
    <dbReference type="NCBI Taxonomy" id="7740"/>
    <lineage>
        <taxon>Eukaryota</taxon>
        <taxon>Metazoa</taxon>
        <taxon>Chordata</taxon>
        <taxon>Cephalochordata</taxon>
        <taxon>Leptocardii</taxon>
        <taxon>Amphioxiformes</taxon>
        <taxon>Branchiostomatidae</taxon>
        <taxon>Branchiostoma</taxon>
    </lineage>
</organism>
<dbReference type="AlphaFoldDB" id="A0A8K0A6H8"/>
<keyword evidence="10" id="KW-1185">Reference proteome</keyword>
<dbReference type="Pfam" id="PF07686">
    <property type="entry name" value="V-set"/>
    <property type="match status" value="1"/>
</dbReference>
<dbReference type="Gene3D" id="2.170.140.10">
    <property type="entry name" value="Chitin binding domain"/>
    <property type="match status" value="1"/>
</dbReference>
<feature type="domain" description="Ig-like" evidence="7">
    <location>
        <begin position="148"/>
        <end position="265"/>
    </location>
</feature>
<feature type="chain" id="PRO_5035456045" description="chitinase" evidence="6">
    <location>
        <begin position="17"/>
        <end position="543"/>
    </location>
</feature>
<dbReference type="GO" id="GO:0007156">
    <property type="term" value="P:homophilic cell adhesion via plasma membrane adhesion molecules"/>
    <property type="evidence" value="ECO:0007669"/>
    <property type="project" value="TreeGrafter"/>
</dbReference>
<protein>
    <recommendedName>
        <fullName evidence="2">chitinase</fullName>
        <ecNumber evidence="2">3.2.1.14</ecNumber>
    </recommendedName>
</protein>
<evidence type="ECO:0000259" key="7">
    <source>
        <dbReference type="PROSITE" id="PS50835"/>
    </source>
</evidence>
<dbReference type="GO" id="GO:0008061">
    <property type="term" value="F:chitin binding"/>
    <property type="evidence" value="ECO:0007669"/>
    <property type="project" value="InterPro"/>
</dbReference>
<dbReference type="SUPFAM" id="SSF48726">
    <property type="entry name" value="Immunoglobulin"/>
    <property type="match status" value="2"/>
</dbReference>
<evidence type="ECO:0000256" key="1">
    <source>
        <dbReference type="ARBA" id="ARBA00000822"/>
    </source>
</evidence>
<dbReference type="Proteomes" id="UP000838412">
    <property type="component" value="Chromosome 6"/>
</dbReference>
<dbReference type="InterPro" id="IPR013783">
    <property type="entry name" value="Ig-like_fold"/>
</dbReference>
<dbReference type="GO" id="GO:0005576">
    <property type="term" value="C:extracellular region"/>
    <property type="evidence" value="ECO:0007669"/>
    <property type="project" value="InterPro"/>
</dbReference>
<evidence type="ECO:0000259" key="8">
    <source>
        <dbReference type="PROSITE" id="PS50940"/>
    </source>
</evidence>
<dbReference type="Pfam" id="PF01607">
    <property type="entry name" value="CBM_14"/>
    <property type="match status" value="1"/>
</dbReference>
<dbReference type="SMART" id="SM00409">
    <property type="entry name" value="IG"/>
    <property type="match status" value="2"/>
</dbReference>
<dbReference type="GO" id="GO:0070593">
    <property type="term" value="P:dendrite self-avoidance"/>
    <property type="evidence" value="ECO:0007669"/>
    <property type="project" value="TreeGrafter"/>
</dbReference>
<proteinExistence type="predicted"/>
<dbReference type="PROSITE" id="PS50940">
    <property type="entry name" value="CHIT_BIND_II"/>
    <property type="match status" value="1"/>
</dbReference>
<dbReference type="Pfam" id="PF13927">
    <property type="entry name" value="Ig_3"/>
    <property type="match status" value="1"/>
</dbReference>
<keyword evidence="3" id="KW-0624">Polysaccharide degradation</keyword>
<feature type="compositionally biased region" description="Basic and acidic residues" evidence="5">
    <location>
        <begin position="422"/>
        <end position="442"/>
    </location>
</feature>
<keyword evidence="4" id="KW-0393">Immunoglobulin domain</keyword>
<feature type="region of interest" description="Disordered" evidence="5">
    <location>
        <begin position="419"/>
        <end position="464"/>
    </location>
</feature>
<sequence>MKLVLGLVVLAVGAHAMTIVTVRTPEPKVEAAVGGSAELKCEFDLKPNSTQPPTIAWFKGNDDFRGAERIYTGHKVWGNETFRREDSFGDYFGRVEVADLDKPAIKISGLRASDFARYWCTVSEWGARTELGVDAKSVLLTETGHSQPFIVISVSTEKEVEEGADVEMTCYCNGCTHPIYDWFKGPAFAGSNWVTTGNYTQIASKANVGILGFADPIEVEDGFGQFSVTPSNSLKLTGAQVADAGRYWCKVTSGGSVDIKSTVLKVKVPEFTCDGRADGYYPDPEDCAMYYQCLFGFPQPFHRPCGYAGMVFNPEHLYCDWAFNVGPPCGTCPADVTATPCRLPAKTSGIRRRFGTSNTRQPGVEWFSLRGVRYGVLSSEKLAAVDPSSLQALFLIAAGIVEVGKAPFEAYTNVIQSNVQYERPRDTPETPRTERTGHDGRGSPRPTSKPAQAQSYEQIDEDEVYVPSGHNYSEIKDEDSSGRPELAFYAATAVVDVLYSTTATHGSTGALYHGGASGTETYVKGTYGECVRQQLRRPRAQTW</sequence>
<dbReference type="InterPro" id="IPR013106">
    <property type="entry name" value="Ig_V-set"/>
</dbReference>
<evidence type="ECO:0000256" key="4">
    <source>
        <dbReference type="ARBA" id="ARBA00023319"/>
    </source>
</evidence>
<dbReference type="OrthoDB" id="6020543at2759"/>
<dbReference type="SMART" id="SM00408">
    <property type="entry name" value="IGc2"/>
    <property type="match status" value="2"/>
</dbReference>
<evidence type="ECO:0000313" key="9">
    <source>
        <dbReference type="EMBL" id="CAH1268356.1"/>
    </source>
</evidence>
<comment type="catalytic activity">
    <reaction evidence="1">
        <text>Random endo-hydrolysis of N-acetyl-beta-D-glucosaminide (1-&gt;4)-beta-linkages in chitin and chitodextrins.</text>
        <dbReference type="EC" id="3.2.1.14"/>
    </reaction>
</comment>
<evidence type="ECO:0000256" key="2">
    <source>
        <dbReference type="ARBA" id="ARBA00012729"/>
    </source>
</evidence>
<evidence type="ECO:0000256" key="5">
    <source>
        <dbReference type="SAM" id="MobiDB-lite"/>
    </source>
</evidence>
<keyword evidence="3" id="KW-0119">Carbohydrate metabolism</keyword>
<dbReference type="PANTHER" id="PTHR10075:SF100">
    <property type="entry name" value="FASCICLIN-2"/>
    <property type="match status" value="1"/>
</dbReference>
<keyword evidence="6" id="KW-0732">Signal</keyword>
<dbReference type="GO" id="GO:0030424">
    <property type="term" value="C:axon"/>
    <property type="evidence" value="ECO:0007669"/>
    <property type="project" value="TreeGrafter"/>
</dbReference>
<dbReference type="Gene3D" id="2.60.40.10">
    <property type="entry name" value="Immunoglobulins"/>
    <property type="match status" value="2"/>
</dbReference>
<dbReference type="EC" id="3.2.1.14" evidence="2"/>
<dbReference type="SUPFAM" id="SSF57625">
    <property type="entry name" value="Invertebrate chitin-binding proteins"/>
    <property type="match status" value="1"/>
</dbReference>
<dbReference type="InterPro" id="IPR036179">
    <property type="entry name" value="Ig-like_dom_sf"/>
</dbReference>
<accession>A0A8K0A6H8</accession>
<dbReference type="PANTHER" id="PTHR10075">
    <property type="entry name" value="BASIGIN RELATED"/>
    <property type="match status" value="1"/>
</dbReference>
<feature type="compositionally biased region" description="Polar residues" evidence="5">
    <location>
        <begin position="445"/>
        <end position="457"/>
    </location>
</feature>